<dbReference type="PANTHER" id="PTHR43038">
    <property type="entry name" value="ATP-BINDING CASSETTE, SUB-FAMILY H, MEMBER 1"/>
    <property type="match status" value="1"/>
</dbReference>
<dbReference type="PANTHER" id="PTHR43038:SF3">
    <property type="entry name" value="ABC TRANSPORTER G FAMILY MEMBER 20 ISOFORM X1"/>
    <property type="match status" value="1"/>
</dbReference>
<sequence length="235" mass="25766">MITFQDISKSYGEVQALHDVSFTIQDGEVFGFVGADGAGKSTLLRILLGLMRPDAGTVTIHGEAPGRVPVGYVAQRFSLYPNLTARENMELMGALYGLDPQQARDRATEMLNFVGLGKFADRFAGTFSGGMKQKLALAAAWAHEPKYLVLDEPTTGVDAVSRREFWQLLYQTQRQGATVVIATPYLDEASYCHRIAFFDHGHVLDVATPLAMQRKIGPDATLEDVFFSLSKGEEA</sequence>
<evidence type="ECO:0000259" key="3">
    <source>
        <dbReference type="PROSITE" id="PS50893"/>
    </source>
</evidence>
<dbReference type="GO" id="GO:0005524">
    <property type="term" value="F:ATP binding"/>
    <property type="evidence" value="ECO:0007669"/>
    <property type="project" value="UniProtKB-KW"/>
</dbReference>
<dbReference type="GO" id="GO:0016887">
    <property type="term" value="F:ATP hydrolysis activity"/>
    <property type="evidence" value="ECO:0007669"/>
    <property type="project" value="InterPro"/>
</dbReference>
<organism evidence="4 5">
    <name type="scientific">Negativicoccus succinicivorans</name>
    <dbReference type="NCBI Taxonomy" id="620903"/>
    <lineage>
        <taxon>Bacteria</taxon>
        <taxon>Bacillati</taxon>
        <taxon>Bacillota</taxon>
        <taxon>Negativicutes</taxon>
        <taxon>Veillonellales</taxon>
        <taxon>Veillonellaceae</taxon>
        <taxon>Negativicoccus</taxon>
    </lineage>
</organism>
<evidence type="ECO:0000256" key="1">
    <source>
        <dbReference type="ARBA" id="ARBA00022741"/>
    </source>
</evidence>
<keyword evidence="2 4" id="KW-0067">ATP-binding</keyword>
<dbReference type="EMBL" id="JACHHI010000002">
    <property type="protein sequence ID" value="MBB6477405.1"/>
    <property type="molecule type" value="Genomic_DNA"/>
</dbReference>
<dbReference type="InterPro" id="IPR027417">
    <property type="entry name" value="P-loop_NTPase"/>
</dbReference>
<name>A0A841R0G2_9FIRM</name>
<comment type="caution">
    <text evidence="4">The sequence shown here is derived from an EMBL/GenBank/DDBJ whole genome shotgun (WGS) entry which is preliminary data.</text>
</comment>
<dbReference type="OrthoDB" id="9804819at2"/>
<dbReference type="PROSITE" id="PS50893">
    <property type="entry name" value="ABC_TRANSPORTER_2"/>
    <property type="match status" value="1"/>
</dbReference>
<dbReference type="Gene3D" id="3.40.50.300">
    <property type="entry name" value="P-loop containing nucleotide triphosphate hydrolases"/>
    <property type="match status" value="1"/>
</dbReference>
<dbReference type="Pfam" id="PF00005">
    <property type="entry name" value="ABC_tran"/>
    <property type="match status" value="1"/>
</dbReference>
<dbReference type="SMART" id="SM00382">
    <property type="entry name" value="AAA"/>
    <property type="match status" value="1"/>
</dbReference>
<dbReference type="Proteomes" id="UP000591941">
    <property type="component" value="Unassembled WGS sequence"/>
</dbReference>
<evidence type="ECO:0000313" key="5">
    <source>
        <dbReference type="Proteomes" id="UP000591941"/>
    </source>
</evidence>
<evidence type="ECO:0000313" key="4">
    <source>
        <dbReference type="EMBL" id="MBB6477405.1"/>
    </source>
</evidence>
<keyword evidence="5" id="KW-1185">Reference proteome</keyword>
<dbReference type="GeneID" id="93485712"/>
<feature type="domain" description="ABC transporter" evidence="3">
    <location>
        <begin position="2"/>
        <end position="225"/>
    </location>
</feature>
<dbReference type="RefSeq" id="WP_024048348.1">
    <property type="nucleotide sequence ID" value="NZ_CABWNB010000003.1"/>
</dbReference>
<dbReference type="AlphaFoldDB" id="A0A841R0G2"/>
<dbReference type="PROSITE" id="PS00211">
    <property type="entry name" value="ABC_TRANSPORTER_1"/>
    <property type="match status" value="1"/>
</dbReference>
<protein>
    <submittedName>
        <fullName evidence="4">ABC-2 type transport system ATP-binding protein</fullName>
    </submittedName>
</protein>
<dbReference type="InterPro" id="IPR003593">
    <property type="entry name" value="AAA+_ATPase"/>
</dbReference>
<accession>A0A841R0G2</accession>
<gene>
    <name evidence="4" type="ORF">HNR45_000435</name>
</gene>
<dbReference type="InterPro" id="IPR003439">
    <property type="entry name" value="ABC_transporter-like_ATP-bd"/>
</dbReference>
<evidence type="ECO:0000256" key="2">
    <source>
        <dbReference type="ARBA" id="ARBA00022840"/>
    </source>
</evidence>
<dbReference type="InterPro" id="IPR017871">
    <property type="entry name" value="ABC_transporter-like_CS"/>
</dbReference>
<keyword evidence="1" id="KW-0547">Nucleotide-binding</keyword>
<dbReference type="CDD" id="cd03230">
    <property type="entry name" value="ABC_DR_subfamily_A"/>
    <property type="match status" value="1"/>
</dbReference>
<reference evidence="4 5" key="1">
    <citation type="submission" date="2020-08" db="EMBL/GenBank/DDBJ databases">
        <title>Genomic Encyclopedia of Type Strains, Phase IV (KMG-IV): sequencing the most valuable type-strain genomes for metagenomic binning, comparative biology and taxonomic classification.</title>
        <authorList>
            <person name="Goeker M."/>
        </authorList>
    </citation>
    <scope>NUCLEOTIDE SEQUENCE [LARGE SCALE GENOMIC DNA]</scope>
    <source>
        <strain evidence="4 5">DSM 21255</strain>
    </source>
</reference>
<proteinExistence type="predicted"/>
<dbReference type="SUPFAM" id="SSF52540">
    <property type="entry name" value="P-loop containing nucleoside triphosphate hydrolases"/>
    <property type="match status" value="1"/>
</dbReference>